<dbReference type="InterPro" id="IPR006757">
    <property type="entry name" value="OGF_rcpt"/>
</dbReference>
<feature type="compositionally biased region" description="Basic and acidic residues" evidence="2">
    <location>
        <begin position="195"/>
        <end position="224"/>
    </location>
</feature>
<protein>
    <submittedName>
        <fullName evidence="4">Opioid growth factor receptor-like protein 1</fullName>
    </submittedName>
</protein>
<feature type="compositionally biased region" description="Polar residues" evidence="2">
    <location>
        <begin position="235"/>
        <end position="250"/>
    </location>
</feature>
<feature type="compositionally biased region" description="Basic and acidic residues" evidence="2">
    <location>
        <begin position="483"/>
        <end position="493"/>
    </location>
</feature>
<dbReference type="Pfam" id="PF04664">
    <property type="entry name" value="OGFr_N"/>
    <property type="match status" value="1"/>
</dbReference>
<feature type="region of interest" description="Disordered" evidence="2">
    <location>
        <begin position="1"/>
        <end position="171"/>
    </location>
</feature>
<dbReference type="PANTHER" id="PTHR14015:SF2">
    <property type="entry name" value="OPIOID GROWTH FACTOR RECEPTOR (OGFR) CONSERVED DOMAIN-CONTAINING PROTEIN"/>
    <property type="match status" value="1"/>
</dbReference>
<keyword evidence="5" id="KW-1185">Reference proteome</keyword>
<dbReference type="AlphaFoldDB" id="A0AA35W2P9"/>
<name>A0AA35W2P9_GEOBA</name>
<dbReference type="GO" id="GO:0140625">
    <property type="term" value="F:opioid growth factor receptor activity"/>
    <property type="evidence" value="ECO:0007669"/>
    <property type="project" value="InterPro"/>
</dbReference>
<comment type="caution">
    <text evidence="4">The sequence shown here is derived from an EMBL/GenBank/DDBJ whole genome shotgun (WGS) entry which is preliminary data.</text>
</comment>
<keyword evidence="4" id="KW-0675">Receptor</keyword>
<feature type="domain" description="Opioid growth factor receptor (OGFr) conserved" evidence="3">
    <location>
        <begin position="284"/>
        <end position="470"/>
    </location>
</feature>
<feature type="region of interest" description="Disordered" evidence="2">
    <location>
        <begin position="195"/>
        <end position="278"/>
    </location>
</feature>
<dbReference type="Proteomes" id="UP001174909">
    <property type="component" value="Unassembled WGS sequence"/>
</dbReference>
<feature type="compositionally biased region" description="Acidic residues" evidence="2">
    <location>
        <begin position="158"/>
        <end position="167"/>
    </location>
</feature>
<reference evidence="4" key="1">
    <citation type="submission" date="2023-03" db="EMBL/GenBank/DDBJ databases">
        <authorList>
            <person name="Steffen K."/>
            <person name="Cardenas P."/>
        </authorList>
    </citation>
    <scope>NUCLEOTIDE SEQUENCE</scope>
</reference>
<comment type="similarity">
    <text evidence="1">Belongs to the opioid growth factor receptor family.</text>
</comment>
<dbReference type="EMBL" id="CASHTH010000591">
    <property type="protein sequence ID" value="CAI8005259.1"/>
    <property type="molecule type" value="Genomic_DNA"/>
</dbReference>
<feature type="compositionally biased region" description="Basic and acidic residues" evidence="2">
    <location>
        <begin position="120"/>
        <end position="157"/>
    </location>
</feature>
<evidence type="ECO:0000259" key="3">
    <source>
        <dbReference type="Pfam" id="PF04664"/>
    </source>
</evidence>
<feature type="compositionally biased region" description="Basic and acidic residues" evidence="2">
    <location>
        <begin position="266"/>
        <end position="278"/>
    </location>
</feature>
<sequence>MAESPLPGQVAEEDMEWESAANDSGMTVGEGGAGETARKAGEEQQAGENQGDTEVSEEKKGSVLVTVAQGEGAKGVGKDGLSVKQAEGANDQEVDKLKGMDKGEEKARAKEGANDNPTEMDLREQREIIKPKGVKERDMSNKTVAKEDANSPKFWDEKCDECDDPSLDSERQGCKSAIKRLLICCKCSINGSEREEVKDHESVVEGQHDDDKTMRGPGQRDQRQPSHSHHLPAQRSYQPSSYDYQPTQRYQPRLKLPDRPSSWSTRDTKRYRDGYPGKRDDEKLADNYRFYMNEIPFRPNGMKIDDFHREMWGNYDELEWNHSFIQWLFPIREQGMNWHAQELQLHEVDNILANEKATKRLLFSYKLMLDFYGIQMDQNGELSANPNCQKRFQNLNHSSHNYLRITRILKCLGEFKMEHLKAPFIEFMLHEAITTGRLRNVLSSCMCYWVEVLKKDEEREEMWRFAGEMVDRVNAQGRSQPAPKEREERKEQT</sequence>
<evidence type="ECO:0000313" key="4">
    <source>
        <dbReference type="EMBL" id="CAI8005259.1"/>
    </source>
</evidence>
<accession>A0AA35W2P9</accession>
<dbReference type="GO" id="GO:0016020">
    <property type="term" value="C:membrane"/>
    <property type="evidence" value="ECO:0007669"/>
    <property type="project" value="InterPro"/>
</dbReference>
<evidence type="ECO:0000256" key="2">
    <source>
        <dbReference type="SAM" id="MobiDB-lite"/>
    </source>
</evidence>
<evidence type="ECO:0000256" key="1">
    <source>
        <dbReference type="ARBA" id="ARBA00010365"/>
    </source>
</evidence>
<proteinExistence type="inferred from homology"/>
<feature type="region of interest" description="Disordered" evidence="2">
    <location>
        <begin position="474"/>
        <end position="493"/>
    </location>
</feature>
<organism evidence="4 5">
    <name type="scientific">Geodia barretti</name>
    <name type="common">Barrett's horny sponge</name>
    <dbReference type="NCBI Taxonomy" id="519541"/>
    <lineage>
        <taxon>Eukaryota</taxon>
        <taxon>Metazoa</taxon>
        <taxon>Porifera</taxon>
        <taxon>Demospongiae</taxon>
        <taxon>Heteroscleromorpha</taxon>
        <taxon>Tetractinellida</taxon>
        <taxon>Astrophorina</taxon>
        <taxon>Geodiidae</taxon>
        <taxon>Geodia</taxon>
    </lineage>
</organism>
<feature type="compositionally biased region" description="Basic and acidic residues" evidence="2">
    <location>
        <begin position="93"/>
        <end position="113"/>
    </location>
</feature>
<dbReference type="PANTHER" id="PTHR14015">
    <property type="entry name" value="OPIOID GROWTH FACTOR RECEPTOR OGFR ZETA-TYPE OPIOID RECEPTOR"/>
    <property type="match status" value="1"/>
</dbReference>
<gene>
    <name evidence="4" type="ORF">GBAR_LOCUS4114</name>
</gene>
<dbReference type="InterPro" id="IPR039574">
    <property type="entry name" value="OGFr"/>
</dbReference>
<evidence type="ECO:0000313" key="5">
    <source>
        <dbReference type="Proteomes" id="UP001174909"/>
    </source>
</evidence>